<dbReference type="InterPro" id="IPR036388">
    <property type="entry name" value="WH-like_DNA-bd_sf"/>
</dbReference>
<proteinExistence type="predicted"/>
<protein>
    <submittedName>
        <fullName evidence="2">Helix-turn-helix transcriptional regulator</fullName>
    </submittedName>
</protein>
<dbReference type="Gene3D" id="1.10.10.10">
    <property type="entry name" value="Winged helix-like DNA-binding domain superfamily/Winged helix DNA-binding domain"/>
    <property type="match status" value="1"/>
</dbReference>
<dbReference type="AlphaFoldDB" id="A0A7D3YDW2"/>
<keyword evidence="3" id="KW-1185">Reference proteome</keyword>
<evidence type="ECO:0000313" key="3">
    <source>
        <dbReference type="Proteomes" id="UP000505020"/>
    </source>
</evidence>
<dbReference type="RefSeq" id="WP_173228308.1">
    <property type="nucleotide sequence ID" value="NZ_CP053941.1"/>
</dbReference>
<dbReference type="SUPFAM" id="SSF46785">
    <property type="entry name" value="Winged helix' DNA-binding domain"/>
    <property type="match status" value="1"/>
</dbReference>
<dbReference type="Pfam" id="PF03551">
    <property type="entry name" value="PadR"/>
    <property type="match status" value="1"/>
</dbReference>
<dbReference type="KEGG" id="hsai:HPS36_01970"/>
<dbReference type="InterPro" id="IPR005149">
    <property type="entry name" value="Tscrpt_reg_PadR_N"/>
</dbReference>
<reference evidence="2 3" key="1">
    <citation type="submission" date="2020-05" db="EMBL/GenBank/DDBJ databases">
        <title>Halorubrum RHB-C sp.nov., an extremely halophilic archaeon isolated from solar salt farm.</title>
        <authorList>
            <person name="Ho H."/>
            <person name="Danganan R.E."/>
            <person name="Dedeles G.R."/>
            <person name="Kim S.-G."/>
        </authorList>
    </citation>
    <scope>NUCLEOTIDE SEQUENCE [LARGE SCALE GENOMIC DNA]</scope>
    <source>
        <strain evidence="2 3">RHB-C</strain>
    </source>
</reference>
<evidence type="ECO:0000313" key="2">
    <source>
        <dbReference type="EMBL" id="QKG91670.1"/>
    </source>
</evidence>
<organism evidence="2 3">
    <name type="scientific">Halorubrum salinarum</name>
    <dbReference type="NCBI Taxonomy" id="2739057"/>
    <lineage>
        <taxon>Archaea</taxon>
        <taxon>Methanobacteriati</taxon>
        <taxon>Methanobacteriota</taxon>
        <taxon>Stenosarchaea group</taxon>
        <taxon>Halobacteria</taxon>
        <taxon>Halobacteriales</taxon>
        <taxon>Haloferacaceae</taxon>
        <taxon>Halorubrum</taxon>
    </lineage>
</organism>
<sequence>MSSDSTTPTTDPETHRIHHTDLTMFQIDILAVCARLEVALDRDVHGLAIKDGLSDVRDEKIKHGRLYPNLDDLAGKGLIEKGKIDDRTNSYRVTQEGFRVLDGRRDHLARAIDGGA</sequence>
<accession>A0A7D3YDW2</accession>
<gene>
    <name evidence="2" type="ORF">HPS36_01970</name>
</gene>
<name>A0A7D3YDW2_9EURY</name>
<evidence type="ECO:0000259" key="1">
    <source>
        <dbReference type="Pfam" id="PF03551"/>
    </source>
</evidence>
<dbReference type="EMBL" id="CP053941">
    <property type="protein sequence ID" value="QKG91670.1"/>
    <property type="molecule type" value="Genomic_DNA"/>
</dbReference>
<dbReference type="GeneID" id="55593730"/>
<dbReference type="Proteomes" id="UP000505020">
    <property type="component" value="Chromosome"/>
</dbReference>
<dbReference type="InterPro" id="IPR036390">
    <property type="entry name" value="WH_DNA-bd_sf"/>
</dbReference>
<feature type="domain" description="Transcription regulator PadR N-terminal" evidence="1">
    <location>
        <begin position="36"/>
        <end position="101"/>
    </location>
</feature>